<sequence length="162" mass="17904">MSNASSPGSEQDAEAPIFKMDEMEEQLDVLRRHDVFEGRLEGAFDRMTRVAADLFDAEAAFVVFLNSSQQWLEDRVGLGRSACRAVAAWCTRVAEEDTPLVVDRTRTDTASDAQTQEGGRTFTPGFRCTSRRGRASGCVRSSIPPRGRFPTPRNVGSATWAR</sequence>
<evidence type="ECO:0000313" key="3">
    <source>
        <dbReference type="Proteomes" id="UP001155010"/>
    </source>
</evidence>
<dbReference type="SUPFAM" id="SSF55781">
    <property type="entry name" value="GAF domain-like"/>
    <property type="match status" value="1"/>
</dbReference>
<evidence type="ECO:0000313" key="2">
    <source>
        <dbReference type="EMBL" id="MCS3953149.1"/>
    </source>
</evidence>
<dbReference type="Proteomes" id="UP001155010">
    <property type="component" value="Unassembled WGS sequence"/>
</dbReference>
<gene>
    <name evidence="2" type="ORF">GGP83_003124</name>
</gene>
<name>A0A9X2Z560_9BACT</name>
<dbReference type="RefSeq" id="WP_259082479.1">
    <property type="nucleotide sequence ID" value="NZ_JANTZN010000001.1"/>
</dbReference>
<evidence type="ECO:0000256" key="1">
    <source>
        <dbReference type="SAM" id="MobiDB-lite"/>
    </source>
</evidence>
<dbReference type="EMBL" id="JANUBB010000017">
    <property type="protein sequence ID" value="MCS3953149.1"/>
    <property type="molecule type" value="Genomic_DNA"/>
</dbReference>
<organism evidence="2 3">
    <name type="scientific">Salinibacter ruber</name>
    <dbReference type="NCBI Taxonomy" id="146919"/>
    <lineage>
        <taxon>Bacteria</taxon>
        <taxon>Pseudomonadati</taxon>
        <taxon>Rhodothermota</taxon>
        <taxon>Rhodothermia</taxon>
        <taxon>Rhodothermales</taxon>
        <taxon>Salinibacteraceae</taxon>
        <taxon>Salinibacter</taxon>
    </lineage>
</organism>
<dbReference type="AlphaFoldDB" id="A0A9X2Z560"/>
<protein>
    <submittedName>
        <fullName evidence="2">Uncharacterized protein</fullName>
    </submittedName>
</protein>
<proteinExistence type="predicted"/>
<feature type="region of interest" description="Disordered" evidence="1">
    <location>
        <begin position="105"/>
        <end position="162"/>
    </location>
</feature>
<reference evidence="2" key="1">
    <citation type="submission" date="2022-08" db="EMBL/GenBank/DDBJ databases">
        <title>Genomic Encyclopedia of Type Strains, Phase V (KMG-V): Genome sequencing to study the core and pangenomes of soil and plant-associated prokaryotes.</title>
        <authorList>
            <person name="Whitman W."/>
        </authorList>
    </citation>
    <scope>NUCLEOTIDE SEQUENCE</scope>
    <source>
        <strain evidence="2">SP2017</strain>
    </source>
</reference>
<comment type="caution">
    <text evidence="2">The sequence shown here is derived from an EMBL/GenBank/DDBJ whole genome shotgun (WGS) entry which is preliminary data.</text>
</comment>
<accession>A0A9X2Z560</accession>